<feature type="transmembrane region" description="Helical" evidence="14">
    <location>
        <begin position="410"/>
        <end position="436"/>
    </location>
</feature>
<feature type="transmembrane region" description="Helical" evidence="14">
    <location>
        <begin position="384"/>
        <end position="404"/>
    </location>
</feature>
<dbReference type="InterPro" id="IPR018212">
    <property type="entry name" value="Na/solute_symporter_CS"/>
</dbReference>
<dbReference type="SMART" id="SM00388">
    <property type="entry name" value="HisKA"/>
    <property type="match status" value="1"/>
</dbReference>
<dbReference type="CDD" id="cd10322">
    <property type="entry name" value="SLC5sbd"/>
    <property type="match status" value="1"/>
</dbReference>
<evidence type="ECO:0000256" key="10">
    <source>
        <dbReference type="ARBA" id="ARBA00022989"/>
    </source>
</evidence>
<gene>
    <name evidence="17" type="ORF">GCM10011505_40620</name>
</gene>
<keyword evidence="7 14" id="KW-0812">Transmembrane</keyword>
<dbReference type="PROSITE" id="PS50109">
    <property type="entry name" value="HIS_KIN"/>
    <property type="match status" value="1"/>
</dbReference>
<evidence type="ECO:0000256" key="6">
    <source>
        <dbReference type="ARBA" id="ARBA00022679"/>
    </source>
</evidence>
<evidence type="ECO:0000256" key="11">
    <source>
        <dbReference type="ARBA" id="ARBA00023136"/>
    </source>
</evidence>
<dbReference type="PROSITE" id="PS50110">
    <property type="entry name" value="RESPONSE_REGULATORY"/>
    <property type="match status" value="1"/>
</dbReference>
<reference evidence="18" key="1">
    <citation type="journal article" date="2019" name="Int. J. Syst. Evol. Microbiol.">
        <title>The Global Catalogue of Microorganisms (GCM) 10K type strain sequencing project: providing services to taxonomists for standard genome sequencing and annotation.</title>
        <authorList>
            <consortium name="The Broad Institute Genomics Platform"/>
            <consortium name="The Broad Institute Genome Sequencing Center for Infectious Disease"/>
            <person name="Wu L."/>
            <person name="Ma J."/>
        </authorList>
    </citation>
    <scope>NUCLEOTIDE SEQUENCE [LARGE SCALE GENOMIC DNA]</scope>
    <source>
        <strain evidence="18">CGMCC 1.10188</strain>
    </source>
</reference>
<dbReference type="InterPro" id="IPR004358">
    <property type="entry name" value="Sig_transdc_His_kin-like_C"/>
</dbReference>
<dbReference type="EC" id="2.7.13.3" evidence="4"/>
<comment type="similarity">
    <text evidence="3">Belongs to the sodium:solute symporter (SSF) (TC 2.A.21) family.</text>
</comment>
<dbReference type="CDD" id="cd00082">
    <property type="entry name" value="HisKA"/>
    <property type="match status" value="1"/>
</dbReference>
<dbReference type="RefSeq" id="WP_188581294.1">
    <property type="nucleotide sequence ID" value="NZ_BMDZ01000062.1"/>
</dbReference>
<keyword evidence="12" id="KW-0739">Sodium transport</keyword>
<feature type="transmembrane region" description="Helical" evidence="14">
    <location>
        <begin position="202"/>
        <end position="226"/>
    </location>
</feature>
<dbReference type="EMBL" id="BMDZ01000062">
    <property type="protein sequence ID" value="GGB55513.1"/>
    <property type="molecule type" value="Genomic_DNA"/>
</dbReference>
<dbReference type="Pfam" id="PF00474">
    <property type="entry name" value="SSF"/>
    <property type="match status" value="1"/>
</dbReference>
<evidence type="ECO:0000256" key="3">
    <source>
        <dbReference type="ARBA" id="ARBA00006434"/>
    </source>
</evidence>
<evidence type="ECO:0000256" key="2">
    <source>
        <dbReference type="ARBA" id="ARBA00004141"/>
    </source>
</evidence>
<dbReference type="PROSITE" id="PS00457">
    <property type="entry name" value="NA_SOLUT_SYMP_2"/>
    <property type="match status" value="1"/>
</dbReference>
<dbReference type="Proteomes" id="UP000603352">
    <property type="component" value="Unassembled WGS sequence"/>
</dbReference>
<evidence type="ECO:0000259" key="16">
    <source>
        <dbReference type="PROSITE" id="PS50110"/>
    </source>
</evidence>
<keyword evidence="8 17" id="KW-0418">Kinase</keyword>
<feature type="transmembrane region" description="Helical" evidence="14">
    <location>
        <begin position="499"/>
        <end position="521"/>
    </location>
</feature>
<dbReference type="NCBIfam" id="NF041832">
    <property type="entry name" value="near_NosP_CTERM"/>
    <property type="match status" value="1"/>
</dbReference>
<protein>
    <recommendedName>
        <fullName evidence="4">histidine kinase</fullName>
        <ecNumber evidence="4">2.7.13.3</ecNumber>
    </recommendedName>
</protein>
<dbReference type="SUPFAM" id="SSF55874">
    <property type="entry name" value="ATPase domain of HSP90 chaperone/DNA topoisomerase II/histidine kinase"/>
    <property type="match status" value="1"/>
</dbReference>
<keyword evidence="12" id="KW-0915">Sodium</keyword>
<keyword evidence="5 13" id="KW-0597">Phosphoprotein</keyword>
<dbReference type="InterPro" id="IPR011006">
    <property type="entry name" value="CheY-like_superfamily"/>
</dbReference>
<keyword evidence="9" id="KW-0769">Symport</keyword>
<dbReference type="InterPro" id="IPR005467">
    <property type="entry name" value="His_kinase_dom"/>
</dbReference>
<accession>A0ABQ1IY57</accession>
<keyword evidence="10 14" id="KW-1133">Transmembrane helix</keyword>
<feature type="transmembrane region" description="Helical" evidence="14">
    <location>
        <begin position="160"/>
        <end position="181"/>
    </location>
</feature>
<evidence type="ECO:0000256" key="12">
    <source>
        <dbReference type="ARBA" id="ARBA00023201"/>
    </source>
</evidence>
<dbReference type="Gene3D" id="3.30.450.20">
    <property type="entry name" value="PAS domain"/>
    <property type="match status" value="1"/>
</dbReference>
<dbReference type="SUPFAM" id="SSF52172">
    <property type="entry name" value="CheY-like"/>
    <property type="match status" value="1"/>
</dbReference>
<dbReference type="PRINTS" id="PR00344">
    <property type="entry name" value="BCTRLSENSOR"/>
</dbReference>
<evidence type="ECO:0000256" key="9">
    <source>
        <dbReference type="ARBA" id="ARBA00022847"/>
    </source>
</evidence>
<dbReference type="InterPro" id="IPR001734">
    <property type="entry name" value="Na/solute_symporter"/>
</dbReference>
<comment type="catalytic activity">
    <reaction evidence="1">
        <text>ATP + protein L-histidine = ADP + protein N-phospho-L-histidine.</text>
        <dbReference type="EC" id="2.7.13.3"/>
    </reaction>
</comment>
<dbReference type="InterPro" id="IPR003594">
    <property type="entry name" value="HATPase_dom"/>
</dbReference>
<dbReference type="CDD" id="cd00156">
    <property type="entry name" value="REC"/>
    <property type="match status" value="1"/>
</dbReference>
<evidence type="ECO:0000256" key="14">
    <source>
        <dbReference type="SAM" id="Phobius"/>
    </source>
</evidence>
<feature type="transmembrane region" description="Helical" evidence="14">
    <location>
        <begin position="284"/>
        <end position="310"/>
    </location>
</feature>
<comment type="subcellular location">
    <subcellularLocation>
        <location evidence="2">Membrane</location>
        <topology evidence="2">Multi-pass membrane protein</topology>
    </subcellularLocation>
</comment>
<name>A0ABQ1IY57_9PROT</name>
<feature type="domain" description="Histidine kinase" evidence="15">
    <location>
        <begin position="812"/>
        <end position="1021"/>
    </location>
</feature>
<dbReference type="PROSITE" id="PS50283">
    <property type="entry name" value="NA_SOLUT_SYMP_3"/>
    <property type="match status" value="1"/>
</dbReference>
<evidence type="ECO:0000259" key="15">
    <source>
        <dbReference type="PROSITE" id="PS50109"/>
    </source>
</evidence>
<dbReference type="InterPro" id="IPR036097">
    <property type="entry name" value="HisK_dim/P_sf"/>
</dbReference>
<comment type="caution">
    <text evidence="17">The sequence shown here is derived from an EMBL/GenBank/DDBJ whole genome shotgun (WGS) entry which is preliminary data.</text>
</comment>
<evidence type="ECO:0000313" key="18">
    <source>
        <dbReference type="Proteomes" id="UP000603352"/>
    </source>
</evidence>
<dbReference type="InterPro" id="IPR003661">
    <property type="entry name" value="HisK_dim/P_dom"/>
</dbReference>
<dbReference type="InterPro" id="IPR038377">
    <property type="entry name" value="Na/Glc_symporter_sf"/>
</dbReference>
<dbReference type="Gene3D" id="3.40.50.2300">
    <property type="match status" value="1"/>
</dbReference>
<dbReference type="GO" id="GO:0016301">
    <property type="term" value="F:kinase activity"/>
    <property type="evidence" value="ECO:0007669"/>
    <property type="project" value="UniProtKB-KW"/>
</dbReference>
<dbReference type="Gene3D" id="1.10.287.130">
    <property type="match status" value="1"/>
</dbReference>
<sequence length="1177" mass="125872">MDSWLVLSLSLTYLAALFAIAWRGDRIAARRASLTQRRAPLLYALSLAVYCTSWTFYGAIGRAATGGFDFVSIYVGPILMIGLGWPILAKMVRVAKAENVVSISDFISARYGKSRVLAALVTFIGLIVVLPYFALQLKAITISFEALAGNPFADTSLPHLPGQTTLLVTIVMAAFAILFGVRNIHANEHHPGLMAAISAESLVKLAAALIVGGSIATIVAAGPIDLIETALDNPELRLLMQPDLDLSWWAMTLLSGFAILCLPRQFHVAVVENTHVGDIRTAAWLFPAYLIAINLFVVPVALAGLLLFAGGDVNADTFLVTVPLALNQPGLALLAFIGGLSAATSMIVVGTVALSTMVCNDLIVPALMAFRPAARRWHADPSRMLLTVRRLAVIGILSLAYVHYRLLGSTFPLVTFGLVSFAGVAQFAPPLLLGLFSRRITKAGAIAGLVTGFVAWVATVLIPSFAEAGLIAASTFQVLLAGLGLTFADGSGGIHDLDLLSAGALISLGLNLVVLLGVSAVTRRSALETRQAERFVSMRHNIEDRRMHPRGATLADLHELAARYVGRRRADAAFRDLMQVRTAHIGGFDSALLVRIDQEAVQATEWLLAGAIGSASARVVVASLLADRRLSRSDARTIIDEASRAILNQHVLLRSTLENVGKGVCAFDGDFQVLLWNRRFLDMLDVPETMIAVGTPLSEIVSHLRQRGEFGRDGEMDSLLTRQSDPAQRSRHDAYHRVRPDGTVLEVTSNPLPDGGFVAVFNDVTDRHRAAEALREANEGLERRIAARTVDLAAAKSEADRANQAKTRLLAAVSHDLLQPLHAARLFISAARDRVDDPLVGQADAALRSVEQLLGDLLDVTRLDTGVVKPSLGVVRIDDILRPLAREMAVVAEGHGLSLRHVACGATVATDAVLLRRILQNLLGNALRYTARGRVLVGCRRSGDRLRIEIWDTGPGIPSEKQVEIFQEFRQLDTAPGDRDKGLGLGLSIVERLAAILGHRLSLRSSPGRGSCFAVEVPMAVAEVVARRVTPQVQGAGFSGILVLCIENEIAIAEAMTALLSGWSCEVVWGTTADAAMAALGERRPDIVLTDYHLDHGLNGLDVLAGLRARFGSGLPAAVITADRDAAVRQAAEAAGCHIAYKPLRPGALRALIAHLVTRSRSLSDDAAPTAADIAAD</sequence>
<dbReference type="InterPro" id="IPR036890">
    <property type="entry name" value="HATPase_C_sf"/>
</dbReference>
<feature type="transmembrane region" description="Helical" evidence="14">
    <location>
        <begin position="42"/>
        <end position="64"/>
    </location>
</feature>
<keyword evidence="12" id="KW-0406">Ion transport</keyword>
<dbReference type="SUPFAM" id="SSF55785">
    <property type="entry name" value="PYP-like sensor domain (PAS domain)"/>
    <property type="match status" value="1"/>
</dbReference>
<keyword evidence="11 14" id="KW-0472">Membrane</keyword>
<dbReference type="PANTHER" id="PTHR43047">
    <property type="entry name" value="TWO-COMPONENT HISTIDINE PROTEIN KINASE"/>
    <property type="match status" value="1"/>
</dbReference>
<dbReference type="SMART" id="SM00448">
    <property type="entry name" value="REC"/>
    <property type="match status" value="1"/>
</dbReference>
<feature type="transmembrane region" description="Helical" evidence="14">
    <location>
        <begin position="6"/>
        <end position="22"/>
    </location>
</feature>
<feature type="transmembrane region" description="Helical" evidence="14">
    <location>
        <begin position="70"/>
        <end position="88"/>
    </location>
</feature>
<evidence type="ECO:0000313" key="17">
    <source>
        <dbReference type="EMBL" id="GGB55513.1"/>
    </source>
</evidence>
<evidence type="ECO:0000256" key="1">
    <source>
        <dbReference type="ARBA" id="ARBA00000085"/>
    </source>
</evidence>
<feature type="transmembrane region" description="Helical" evidence="14">
    <location>
        <begin position="468"/>
        <end position="487"/>
    </location>
</feature>
<dbReference type="Pfam" id="PF00512">
    <property type="entry name" value="HisKA"/>
    <property type="match status" value="1"/>
</dbReference>
<keyword evidence="6" id="KW-0808">Transferase</keyword>
<dbReference type="Pfam" id="PF00072">
    <property type="entry name" value="Response_reg"/>
    <property type="match status" value="1"/>
</dbReference>
<dbReference type="PANTHER" id="PTHR43047:SF9">
    <property type="entry name" value="HISTIDINE KINASE"/>
    <property type="match status" value="1"/>
</dbReference>
<proteinExistence type="inferred from homology"/>
<feature type="transmembrane region" description="Helical" evidence="14">
    <location>
        <begin position="443"/>
        <end position="462"/>
    </location>
</feature>
<feature type="modified residue" description="4-aspartylphosphate" evidence="13">
    <location>
        <position position="1091"/>
    </location>
</feature>
<dbReference type="Pfam" id="PF12860">
    <property type="entry name" value="PAS_7"/>
    <property type="match status" value="1"/>
</dbReference>
<dbReference type="SMART" id="SM00387">
    <property type="entry name" value="HATPase_c"/>
    <property type="match status" value="1"/>
</dbReference>
<dbReference type="Gene3D" id="3.30.565.10">
    <property type="entry name" value="Histidine kinase-like ATPase, C-terminal domain"/>
    <property type="match status" value="1"/>
</dbReference>
<feature type="transmembrane region" description="Helical" evidence="14">
    <location>
        <begin position="116"/>
        <end position="135"/>
    </location>
</feature>
<feature type="transmembrane region" description="Helical" evidence="14">
    <location>
        <begin position="330"/>
        <end position="363"/>
    </location>
</feature>
<evidence type="ECO:0000256" key="8">
    <source>
        <dbReference type="ARBA" id="ARBA00022777"/>
    </source>
</evidence>
<organism evidence="17 18">
    <name type="scientific">Tistrella bauzanensis</name>
    <dbReference type="NCBI Taxonomy" id="657419"/>
    <lineage>
        <taxon>Bacteria</taxon>
        <taxon>Pseudomonadati</taxon>
        <taxon>Pseudomonadota</taxon>
        <taxon>Alphaproteobacteria</taxon>
        <taxon>Geminicoccales</taxon>
        <taxon>Geminicoccaceae</taxon>
        <taxon>Tistrella</taxon>
    </lineage>
</organism>
<evidence type="ECO:0000256" key="7">
    <source>
        <dbReference type="ARBA" id="ARBA00022692"/>
    </source>
</evidence>
<dbReference type="InterPro" id="IPR001789">
    <property type="entry name" value="Sig_transdc_resp-reg_receiver"/>
</dbReference>
<evidence type="ECO:0000256" key="13">
    <source>
        <dbReference type="PROSITE-ProRule" id="PRU00169"/>
    </source>
</evidence>
<evidence type="ECO:0000256" key="4">
    <source>
        <dbReference type="ARBA" id="ARBA00012438"/>
    </source>
</evidence>
<evidence type="ECO:0000256" key="5">
    <source>
        <dbReference type="ARBA" id="ARBA00022553"/>
    </source>
</evidence>
<feature type="domain" description="Response regulatory" evidence="16">
    <location>
        <begin position="1042"/>
        <end position="1157"/>
    </location>
</feature>
<dbReference type="SUPFAM" id="SSF47384">
    <property type="entry name" value="Homodimeric domain of signal transducing histidine kinase"/>
    <property type="match status" value="1"/>
</dbReference>
<dbReference type="Gene3D" id="1.20.1730.10">
    <property type="entry name" value="Sodium/glucose cotransporter"/>
    <property type="match status" value="1"/>
</dbReference>
<keyword evidence="18" id="KW-1185">Reference proteome</keyword>
<dbReference type="InterPro" id="IPR035965">
    <property type="entry name" value="PAS-like_dom_sf"/>
</dbReference>
<feature type="transmembrane region" description="Helical" evidence="14">
    <location>
        <begin position="246"/>
        <end position="263"/>
    </location>
</feature>
<dbReference type="Pfam" id="PF02518">
    <property type="entry name" value="HATPase_c"/>
    <property type="match status" value="1"/>
</dbReference>
<keyword evidence="9" id="KW-0813">Transport</keyword>